<feature type="compositionally biased region" description="Low complexity" evidence="1">
    <location>
        <begin position="82"/>
        <end position="97"/>
    </location>
</feature>
<evidence type="ECO:0000313" key="4">
    <source>
        <dbReference type="Proteomes" id="UP001626550"/>
    </source>
</evidence>
<keyword evidence="4" id="KW-1185">Reference proteome</keyword>
<dbReference type="EMBL" id="JBJKFK010000151">
    <property type="protein sequence ID" value="KAL3319275.1"/>
    <property type="molecule type" value="Genomic_DNA"/>
</dbReference>
<dbReference type="InterPro" id="IPR037213">
    <property type="entry name" value="Run_dom_sf"/>
</dbReference>
<dbReference type="InterPro" id="IPR047278">
    <property type="entry name" value="DEN5A/B"/>
</dbReference>
<evidence type="ECO:0000259" key="2">
    <source>
        <dbReference type="PROSITE" id="PS50826"/>
    </source>
</evidence>
<accession>A0ABD2QIB2</accession>
<evidence type="ECO:0000313" key="3">
    <source>
        <dbReference type="EMBL" id="KAL3319275.1"/>
    </source>
</evidence>
<evidence type="ECO:0000256" key="1">
    <source>
        <dbReference type="SAM" id="MobiDB-lite"/>
    </source>
</evidence>
<dbReference type="PANTHER" id="PTHR46070:SF1">
    <property type="entry name" value="PINSTRIPE, ISOFORM A"/>
    <property type="match status" value="1"/>
</dbReference>
<feature type="domain" description="RUN" evidence="2">
    <location>
        <begin position="1"/>
        <end position="39"/>
    </location>
</feature>
<comment type="caution">
    <text evidence="3">The sequence shown here is derived from an EMBL/GenBank/DDBJ whole genome shotgun (WGS) entry which is preliminary data.</text>
</comment>
<name>A0ABD2QIB2_9PLAT</name>
<reference evidence="3 4" key="1">
    <citation type="submission" date="2024-11" db="EMBL/GenBank/DDBJ databases">
        <title>Adaptive evolution of stress response genes in parasites aligns with host niche diversity.</title>
        <authorList>
            <person name="Hahn C."/>
            <person name="Resl P."/>
        </authorList>
    </citation>
    <scope>NUCLEOTIDE SEQUENCE [LARGE SCALE GENOMIC DNA]</scope>
    <source>
        <strain evidence="3">EGGRZ-B1_66</strain>
        <tissue evidence="3">Body</tissue>
    </source>
</reference>
<dbReference type="PROSITE" id="PS50826">
    <property type="entry name" value="RUN"/>
    <property type="match status" value="1"/>
</dbReference>
<proteinExistence type="predicted"/>
<dbReference type="Proteomes" id="UP001626550">
    <property type="component" value="Unassembled WGS sequence"/>
</dbReference>
<protein>
    <recommendedName>
        <fullName evidence="2">RUN domain-containing protein</fullName>
    </recommendedName>
</protein>
<dbReference type="InterPro" id="IPR004012">
    <property type="entry name" value="Run_dom"/>
</dbReference>
<sequence>MYEPYAFLRREDEREQFLYYMLSLDTVDYYPFSRMLTDATLTYWVYIQCSTGSRWAPMNAVTRRGRSSSLFSSGQANSGAGRTPSTNRNSRNNLTATPIKKETSSIGGAWISLQGHLCSSGRLQTALSDYREGVTDAGNQASLSSFQTQNLGMISNVVLGLDSGPVQTSEESRGSARRWFIDFMLIYAAPIGHLY</sequence>
<dbReference type="PANTHER" id="PTHR46070">
    <property type="entry name" value="PINSTRIPE, ISOFORM A"/>
    <property type="match status" value="1"/>
</dbReference>
<dbReference type="AlphaFoldDB" id="A0ABD2QIB2"/>
<gene>
    <name evidence="3" type="ORF">Ciccas_002063</name>
</gene>
<organism evidence="3 4">
    <name type="scientific">Cichlidogyrus casuarinus</name>
    <dbReference type="NCBI Taxonomy" id="1844966"/>
    <lineage>
        <taxon>Eukaryota</taxon>
        <taxon>Metazoa</taxon>
        <taxon>Spiralia</taxon>
        <taxon>Lophotrochozoa</taxon>
        <taxon>Platyhelminthes</taxon>
        <taxon>Monogenea</taxon>
        <taxon>Monopisthocotylea</taxon>
        <taxon>Dactylogyridea</taxon>
        <taxon>Ancyrocephalidae</taxon>
        <taxon>Cichlidogyrus</taxon>
    </lineage>
</organism>
<dbReference type="Gene3D" id="1.20.58.900">
    <property type="match status" value="1"/>
</dbReference>
<feature type="region of interest" description="Disordered" evidence="1">
    <location>
        <begin position="67"/>
        <end position="98"/>
    </location>
</feature>